<comment type="caution">
    <text evidence="3">The sequence shown here is derived from an EMBL/GenBank/DDBJ whole genome shotgun (WGS) entry which is preliminary data.</text>
</comment>
<feature type="compositionally biased region" description="Low complexity" evidence="2">
    <location>
        <begin position="516"/>
        <end position="527"/>
    </location>
</feature>
<keyword evidence="1" id="KW-0175">Coiled coil</keyword>
<evidence type="ECO:0000256" key="2">
    <source>
        <dbReference type="SAM" id="MobiDB-lite"/>
    </source>
</evidence>
<evidence type="ECO:0000313" key="4">
    <source>
        <dbReference type="Proteomes" id="UP000292052"/>
    </source>
</evidence>
<sequence>MSANVLSIEKLANATIKNRAEYSQLSVELNRIEKEKRNELRMLTNEKQRFMAKYSKANFGVDSTEASDVKMYKTHNPGFCYRRNGEHRVPQSPTTTPPVDFKHLQFLLFTNGEVDIEKVLCLHLLSSHETEHLTPPRRPRTSSKYWKKDSPIEQLIERSKGCEIEAASSTGLPTYVLDVNKENIQPNQKEDERLSSRLIVNEKILELITTVITALEHTNPEKVQHLMGLADDPSSLKRIFRKPHIQEFVTTLKEHCLVQSCSSFVLTQPTKARPNHIEIRTASGALEDLVRFIRSNVLQFPNRDTWKIAEEDSRELITFQNSPPPVKKNIDVRRIRSPKVKAEIRREPKEIAEEEMENETNRFRRVTKDFIAKNIAAIANYKKIEEDEELPKLKRAKRSSTDTRSVRADIRKTAEEESVIRELKQITNRKTSDVSNAVRFHIKQTTCRACMEKWKVPLPSPKVSKVAKPSLEPSSSASGSLNNAPNVVLRTNSIQRISTMIEREKYKLSSYDRKYSNSSNISNLNQNKRSRSSQSGSMEAMDLSVLDLEKVRQAVREKETKKKLEKFLGE</sequence>
<protein>
    <submittedName>
        <fullName evidence="3">Uncharacterized protein</fullName>
    </submittedName>
</protein>
<organism evidence="3 4">
    <name type="scientific">Asbolus verrucosus</name>
    <name type="common">Desert ironclad beetle</name>
    <dbReference type="NCBI Taxonomy" id="1661398"/>
    <lineage>
        <taxon>Eukaryota</taxon>
        <taxon>Metazoa</taxon>
        <taxon>Ecdysozoa</taxon>
        <taxon>Arthropoda</taxon>
        <taxon>Hexapoda</taxon>
        <taxon>Insecta</taxon>
        <taxon>Pterygota</taxon>
        <taxon>Neoptera</taxon>
        <taxon>Endopterygota</taxon>
        <taxon>Coleoptera</taxon>
        <taxon>Polyphaga</taxon>
        <taxon>Cucujiformia</taxon>
        <taxon>Tenebrionidae</taxon>
        <taxon>Pimeliinae</taxon>
        <taxon>Asbolus</taxon>
    </lineage>
</organism>
<reference evidence="3 4" key="1">
    <citation type="submission" date="2017-03" db="EMBL/GenBank/DDBJ databases">
        <title>Genome of the blue death feigning beetle - Asbolus verrucosus.</title>
        <authorList>
            <person name="Rider S.D."/>
        </authorList>
    </citation>
    <scope>NUCLEOTIDE SEQUENCE [LARGE SCALE GENOMIC DNA]</scope>
    <source>
        <strain evidence="3">Butters</strain>
        <tissue evidence="3">Head and leg muscle</tissue>
    </source>
</reference>
<name>A0A482VB44_ASBVE</name>
<feature type="region of interest" description="Disordered" evidence="2">
    <location>
        <begin position="512"/>
        <end position="542"/>
    </location>
</feature>
<dbReference type="OrthoDB" id="7683519at2759"/>
<gene>
    <name evidence="3" type="ORF">BDFB_005667</name>
</gene>
<accession>A0A482VB44</accession>
<evidence type="ECO:0000313" key="3">
    <source>
        <dbReference type="EMBL" id="RZB40443.1"/>
    </source>
</evidence>
<feature type="coiled-coil region" evidence="1">
    <location>
        <begin position="22"/>
        <end position="53"/>
    </location>
</feature>
<dbReference type="EMBL" id="QDEB01118785">
    <property type="protein sequence ID" value="RZB40443.1"/>
    <property type="molecule type" value="Genomic_DNA"/>
</dbReference>
<keyword evidence="4" id="KW-1185">Reference proteome</keyword>
<feature type="compositionally biased region" description="Low complexity" evidence="2">
    <location>
        <begin position="467"/>
        <end position="484"/>
    </location>
</feature>
<evidence type="ECO:0000256" key="1">
    <source>
        <dbReference type="SAM" id="Coils"/>
    </source>
</evidence>
<proteinExistence type="predicted"/>
<feature type="region of interest" description="Disordered" evidence="2">
    <location>
        <begin position="461"/>
        <end position="484"/>
    </location>
</feature>
<dbReference type="Proteomes" id="UP000292052">
    <property type="component" value="Unassembled WGS sequence"/>
</dbReference>
<dbReference type="AlphaFoldDB" id="A0A482VB44"/>